<feature type="compositionally biased region" description="Basic and acidic residues" evidence="1">
    <location>
        <begin position="60"/>
        <end position="89"/>
    </location>
</feature>
<feature type="compositionally biased region" description="Basic and acidic residues" evidence="1">
    <location>
        <begin position="337"/>
        <end position="348"/>
    </location>
</feature>
<feature type="compositionally biased region" description="Basic and acidic residues" evidence="1">
    <location>
        <begin position="141"/>
        <end position="157"/>
    </location>
</feature>
<feature type="compositionally biased region" description="Gly residues" evidence="1">
    <location>
        <begin position="256"/>
        <end position="266"/>
    </location>
</feature>
<feature type="compositionally biased region" description="Basic residues" evidence="1">
    <location>
        <begin position="90"/>
        <end position="118"/>
    </location>
</feature>
<dbReference type="AlphaFoldDB" id="A0A382AYC5"/>
<proteinExistence type="predicted"/>
<reference evidence="2" key="1">
    <citation type="submission" date="2018-05" db="EMBL/GenBank/DDBJ databases">
        <authorList>
            <person name="Lanie J.A."/>
            <person name="Ng W.-L."/>
            <person name="Kazmierczak K.M."/>
            <person name="Andrzejewski T.M."/>
            <person name="Davidsen T.M."/>
            <person name="Wayne K.J."/>
            <person name="Tettelin H."/>
            <person name="Glass J.I."/>
            <person name="Rusch D."/>
            <person name="Podicherti R."/>
            <person name="Tsui H.-C.T."/>
            <person name="Winkler M.E."/>
        </authorList>
    </citation>
    <scope>NUCLEOTIDE SEQUENCE</scope>
</reference>
<evidence type="ECO:0000313" key="2">
    <source>
        <dbReference type="EMBL" id="SVB06566.1"/>
    </source>
</evidence>
<sequence>ALDASSGGAGPAGGPGGRAAAPGVSLRSGPRGPPGGPGGPVRAGCHRRGDGQHRRPGRSRRADPGAPCRERDYFRVRDGDVHHRDDRRVGRGPRRLLRGGGKRHPRRRLQRAGRRHHHGEGTGEGDPVDSDPYRRRRRGRRVSDSSAHRRPERRLPAERPGPGDDPDPVGRPSRAHPDRWWRGDRGWDGHGDDPRRPGTGHRHQRQLLGQRQRPGRHRLRGGDRNRPAAGRPTFRGHPDPDHPRRRVLHARRHGGGRLAGPGGQRGGRGRGPRAERYAPLQPDRSGIHHQALRKPDRSVQVGRGPGGDRQPGRRRPGGEGDNHRPRRQRHDHRRQRDIRGRGGDDRVPGRCGRSGGDHRRCGPAVGGRGRGADRRRALRWRSGHRPGGHVGGRHRAAGHKHGHARRGLRGGRVGGGSGRVRDPRDRTFV</sequence>
<feature type="compositionally biased region" description="Basic and acidic residues" evidence="1">
    <location>
        <begin position="419"/>
        <end position="429"/>
    </location>
</feature>
<dbReference type="EMBL" id="UINC01027395">
    <property type="protein sequence ID" value="SVB06566.1"/>
    <property type="molecule type" value="Genomic_DNA"/>
</dbReference>
<feature type="compositionally biased region" description="Basic residues" evidence="1">
    <location>
        <begin position="243"/>
        <end position="255"/>
    </location>
</feature>
<feature type="compositionally biased region" description="Basic and acidic residues" evidence="1">
    <location>
        <begin position="175"/>
        <end position="196"/>
    </location>
</feature>
<evidence type="ECO:0000256" key="1">
    <source>
        <dbReference type="SAM" id="MobiDB-lite"/>
    </source>
</evidence>
<feature type="compositionally biased region" description="Low complexity" evidence="1">
    <location>
        <begin position="18"/>
        <end position="30"/>
    </location>
</feature>
<feature type="compositionally biased region" description="Basic residues" evidence="1">
    <location>
        <begin position="376"/>
        <end position="409"/>
    </location>
</feature>
<gene>
    <name evidence="2" type="ORF">METZ01_LOCUS159420</name>
</gene>
<name>A0A382AYC5_9ZZZZ</name>
<organism evidence="2">
    <name type="scientific">marine metagenome</name>
    <dbReference type="NCBI Taxonomy" id="408172"/>
    <lineage>
        <taxon>unclassified sequences</taxon>
        <taxon>metagenomes</taxon>
        <taxon>ecological metagenomes</taxon>
    </lineage>
</organism>
<feature type="non-terminal residue" evidence="2">
    <location>
        <position position="429"/>
    </location>
</feature>
<accession>A0A382AYC5</accession>
<feature type="region of interest" description="Disordered" evidence="1">
    <location>
        <begin position="1"/>
        <end position="429"/>
    </location>
</feature>
<feature type="compositionally biased region" description="Basic residues" evidence="1">
    <location>
        <begin position="324"/>
        <end position="336"/>
    </location>
</feature>
<protein>
    <submittedName>
        <fullName evidence="2">Uncharacterized protein</fullName>
    </submittedName>
</protein>
<feature type="compositionally biased region" description="Gly residues" evidence="1">
    <location>
        <begin position="7"/>
        <end position="17"/>
    </location>
</feature>
<feature type="non-terminal residue" evidence="2">
    <location>
        <position position="1"/>
    </location>
</feature>